<dbReference type="InterPro" id="IPR000160">
    <property type="entry name" value="GGDEF_dom"/>
</dbReference>
<dbReference type="NCBIfam" id="TIGR00229">
    <property type="entry name" value="sensory_box"/>
    <property type="match status" value="2"/>
</dbReference>
<dbReference type="NCBIfam" id="TIGR00254">
    <property type="entry name" value="GGDEF"/>
    <property type="match status" value="1"/>
</dbReference>
<dbReference type="RefSeq" id="WP_119852220.1">
    <property type="nucleotide sequence ID" value="NZ_QYSE01000001.1"/>
</dbReference>
<feature type="domain" description="PAS" evidence="1">
    <location>
        <begin position="273"/>
        <end position="319"/>
    </location>
</feature>
<dbReference type="Gene3D" id="3.30.70.270">
    <property type="match status" value="1"/>
</dbReference>
<dbReference type="PROSITE" id="PS50112">
    <property type="entry name" value="PAS"/>
    <property type="match status" value="3"/>
</dbReference>
<dbReference type="InterPro" id="IPR052163">
    <property type="entry name" value="DGC-Regulatory_Protein"/>
</dbReference>
<dbReference type="SUPFAM" id="SSF55785">
    <property type="entry name" value="PYP-like sensor domain (PAS domain)"/>
    <property type="match status" value="3"/>
</dbReference>
<dbReference type="SUPFAM" id="SSF55073">
    <property type="entry name" value="Nucleotide cyclase"/>
    <property type="match status" value="1"/>
</dbReference>
<gene>
    <name evidence="4" type="ORF">D4741_05130</name>
</gene>
<dbReference type="AlphaFoldDB" id="A0A3A3EQG0"/>
<comment type="caution">
    <text evidence="4">The sequence shown here is derived from an EMBL/GenBank/DDBJ whole genome shotgun (WGS) entry which is preliminary data.</text>
</comment>
<evidence type="ECO:0000259" key="2">
    <source>
        <dbReference type="PROSITE" id="PS50113"/>
    </source>
</evidence>
<dbReference type="CDD" id="cd01949">
    <property type="entry name" value="GGDEF"/>
    <property type="match status" value="1"/>
</dbReference>
<sequence>MAFSEGYDAIKSQLGLDIAQLILDSGDAGVWLWNVQTGETIINDKWAEIIGYTLQELLPVSIETWLSFAHPEDLSKSEQLLNAHFKGDSERYICEARMKHKQGHWVKVLDKGQVQSWDENGNPEWMLGVHIDITEQWLKEREIEFLHAKLQKFTDNLPGFVYQYVVEKDGTAYFPFASSKVFNIYGCTADDIKDSADLIMQTIHPDDLERVVKSIEKSRVELCDWHEVYRVNHPTKGMIWVEGKSSPKACANGSVEWNGYSEDVTEEVKSNEKIQLLTAVFSTTSRGILITTPEPKIVDVNPAFEKITGFSKAEVLDKNPSILSAKQQPTEFFELMWERLLNTGRWQGEIWNKRKTGEVFPELLTIDAMYDEHGQVSHYIGAFDDISQAVEKRQLLDELVNQDPLTKLLNRRGLDIQLHSFSHHAANEGNLFSLIYVDLDNFKLVNDTFGHEQGDNLLLEISEQLSLQLRDKDILARIGGDEFVIVLPTLAKLSVCQDIAGRCQKAVEGVAKRYATKVPVSASFGIALYPEDGKNAKELLATADEQMYKMKLKHKASPLG</sequence>
<dbReference type="PROSITE" id="PS50113">
    <property type="entry name" value="PAC"/>
    <property type="match status" value="1"/>
</dbReference>
<feature type="domain" description="PAS" evidence="1">
    <location>
        <begin position="22"/>
        <end position="88"/>
    </location>
</feature>
<evidence type="ECO:0000313" key="5">
    <source>
        <dbReference type="Proteomes" id="UP000265938"/>
    </source>
</evidence>
<dbReference type="SMART" id="SM00267">
    <property type="entry name" value="GGDEF"/>
    <property type="match status" value="1"/>
</dbReference>
<accession>A0A3A3EQG0</accession>
<dbReference type="InterPro" id="IPR029787">
    <property type="entry name" value="Nucleotide_cyclase"/>
</dbReference>
<dbReference type="SMART" id="SM00091">
    <property type="entry name" value="PAS"/>
    <property type="match status" value="3"/>
</dbReference>
<dbReference type="PROSITE" id="PS50887">
    <property type="entry name" value="GGDEF"/>
    <property type="match status" value="1"/>
</dbReference>
<dbReference type="EMBL" id="QYSE01000001">
    <property type="protein sequence ID" value="RJF37457.1"/>
    <property type="molecule type" value="Genomic_DNA"/>
</dbReference>
<protein>
    <submittedName>
        <fullName evidence="4">Sensor domain-containing diguanylate cyclase</fullName>
    </submittedName>
</protein>
<dbReference type="CDD" id="cd00130">
    <property type="entry name" value="PAS"/>
    <property type="match status" value="3"/>
</dbReference>
<evidence type="ECO:0000259" key="1">
    <source>
        <dbReference type="PROSITE" id="PS50112"/>
    </source>
</evidence>
<feature type="domain" description="GGDEF" evidence="3">
    <location>
        <begin position="430"/>
        <end position="560"/>
    </location>
</feature>
<dbReference type="Pfam" id="PF00990">
    <property type="entry name" value="GGDEF"/>
    <property type="match status" value="1"/>
</dbReference>
<feature type="domain" description="PAS" evidence="1">
    <location>
        <begin position="164"/>
        <end position="218"/>
    </location>
</feature>
<dbReference type="InterPro" id="IPR001610">
    <property type="entry name" value="PAC"/>
</dbReference>
<dbReference type="Proteomes" id="UP000265938">
    <property type="component" value="Unassembled WGS sequence"/>
</dbReference>
<proteinExistence type="predicted"/>
<reference evidence="4 5" key="1">
    <citation type="submission" date="2018-09" db="EMBL/GenBank/DDBJ databases">
        <title>Identification of marine bacteria producing industrial enzymes.</title>
        <authorList>
            <person name="Cheng T.H."/>
            <person name="Saidin J."/>
            <person name="Muhd D.D."/>
            <person name="Isa M.N.M."/>
            <person name="Bakar M.F.A."/>
            <person name="Ismail N."/>
        </authorList>
    </citation>
    <scope>NUCLEOTIDE SEQUENCE [LARGE SCALE GENOMIC DNA]</scope>
    <source>
        <strain evidence="4 5">MNAD 1.6</strain>
    </source>
</reference>
<dbReference type="InterPro" id="IPR000014">
    <property type="entry name" value="PAS"/>
</dbReference>
<dbReference type="PANTHER" id="PTHR46663:SF3">
    <property type="entry name" value="SLL0267 PROTEIN"/>
    <property type="match status" value="1"/>
</dbReference>
<name>A0A3A3EQG0_9GAMM</name>
<dbReference type="InterPro" id="IPR000700">
    <property type="entry name" value="PAS-assoc_C"/>
</dbReference>
<dbReference type="PANTHER" id="PTHR46663">
    <property type="entry name" value="DIGUANYLATE CYCLASE DGCT-RELATED"/>
    <property type="match status" value="1"/>
</dbReference>
<dbReference type="Pfam" id="PF08447">
    <property type="entry name" value="PAS_3"/>
    <property type="match status" value="2"/>
</dbReference>
<dbReference type="Pfam" id="PF13426">
    <property type="entry name" value="PAS_9"/>
    <property type="match status" value="1"/>
</dbReference>
<dbReference type="InterPro" id="IPR043128">
    <property type="entry name" value="Rev_trsase/Diguanyl_cyclase"/>
</dbReference>
<feature type="domain" description="PAC" evidence="2">
    <location>
        <begin position="346"/>
        <end position="398"/>
    </location>
</feature>
<dbReference type="Gene3D" id="3.30.450.20">
    <property type="entry name" value="PAS domain"/>
    <property type="match status" value="3"/>
</dbReference>
<evidence type="ECO:0000259" key="3">
    <source>
        <dbReference type="PROSITE" id="PS50887"/>
    </source>
</evidence>
<dbReference type="SMART" id="SM00086">
    <property type="entry name" value="PAC"/>
    <property type="match status" value="2"/>
</dbReference>
<organism evidence="4 5">
    <name type="scientific">Pseudoalteromonas gelatinilytica</name>
    <dbReference type="NCBI Taxonomy" id="1703256"/>
    <lineage>
        <taxon>Bacteria</taxon>
        <taxon>Pseudomonadati</taxon>
        <taxon>Pseudomonadota</taxon>
        <taxon>Gammaproteobacteria</taxon>
        <taxon>Alteromonadales</taxon>
        <taxon>Pseudoalteromonadaceae</taxon>
        <taxon>Pseudoalteromonas</taxon>
    </lineage>
</organism>
<dbReference type="InterPro" id="IPR013655">
    <property type="entry name" value="PAS_fold_3"/>
</dbReference>
<dbReference type="InterPro" id="IPR035965">
    <property type="entry name" value="PAS-like_dom_sf"/>
</dbReference>
<evidence type="ECO:0000313" key="4">
    <source>
        <dbReference type="EMBL" id="RJF37457.1"/>
    </source>
</evidence>